<sequence length="137" mass="14984">MADDQSEAPEPPEFRVDELFLPFAPWEQVAQAHWQHFNDDTGRRSKTCAFLGTDRSEKAAVKRWYDSKSGTIPWMEEAVRSADVLAGPGNYPDEIADPASGANILAFPVMEQAVAEGYTARNDAGDLLALVVGADEV</sequence>
<dbReference type="AlphaFoldDB" id="A0A841EAE0"/>
<protein>
    <submittedName>
        <fullName evidence="1">Uncharacterized protein</fullName>
    </submittedName>
</protein>
<proteinExistence type="predicted"/>
<evidence type="ECO:0000313" key="2">
    <source>
        <dbReference type="Proteomes" id="UP000578077"/>
    </source>
</evidence>
<dbReference type="Proteomes" id="UP000578077">
    <property type="component" value="Unassembled WGS sequence"/>
</dbReference>
<accession>A0A841EAE0</accession>
<reference evidence="1 2" key="1">
    <citation type="submission" date="2020-08" db="EMBL/GenBank/DDBJ databases">
        <title>Sequencing the genomes of 1000 actinobacteria strains.</title>
        <authorList>
            <person name="Klenk H.-P."/>
        </authorList>
    </citation>
    <scope>NUCLEOTIDE SEQUENCE [LARGE SCALE GENOMIC DNA]</scope>
    <source>
        <strain evidence="1 2">DSM 44593</strain>
    </source>
</reference>
<gene>
    <name evidence="1" type="ORF">HNR25_001784</name>
</gene>
<evidence type="ECO:0000313" key="1">
    <source>
        <dbReference type="EMBL" id="MBB5998033.1"/>
    </source>
</evidence>
<comment type="caution">
    <text evidence="1">The sequence shown here is derived from an EMBL/GenBank/DDBJ whole genome shotgun (WGS) entry which is preliminary data.</text>
</comment>
<dbReference type="RefSeq" id="WP_184634189.1">
    <property type="nucleotide sequence ID" value="NZ_BAABKT010000023.1"/>
</dbReference>
<name>A0A841EAE0_9ACTN</name>
<organism evidence="1 2">
    <name type="scientific">Streptomonospora salina</name>
    <dbReference type="NCBI Taxonomy" id="104205"/>
    <lineage>
        <taxon>Bacteria</taxon>
        <taxon>Bacillati</taxon>
        <taxon>Actinomycetota</taxon>
        <taxon>Actinomycetes</taxon>
        <taxon>Streptosporangiales</taxon>
        <taxon>Nocardiopsidaceae</taxon>
        <taxon>Streptomonospora</taxon>
    </lineage>
</organism>
<keyword evidence="2" id="KW-1185">Reference proteome</keyword>
<dbReference type="EMBL" id="JACHLY010000001">
    <property type="protein sequence ID" value="MBB5998033.1"/>
    <property type="molecule type" value="Genomic_DNA"/>
</dbReference>